<dbReference type="Proteomes" id="UP000744769">
    <property type="component" value="Unassembled WGS sequence"/>
</dbReference>
<keyword evidence="1" id="KW-0472">Membrane</keyword>
<gene>
    <name evidence="2" type="ORF">G9U51_06775</name>
</gene>
<reference evidence="2" key="1">
    <citation type="submission" date="2020-03" db="EMBL/GenBank/DDBJ databases">
        <title>Draft sequencing of Calidifontibacter sp. DB0510.</title>
        <authorList>
            <person name="Kim D.-U."/>
        </authorList>
    </citation>
    <scope>NUCLEOTIDE SEQUENCE</scope>
    <source>
        <strain evidence="2">DB0510</strain>
    </source>
</reference>
<evidence type="ECO:0000256" key="1">
    <source>
        <dbReference type="SAM" id="Phobius"/>
    </source>
</evidence>
<dbReference type="RefSeq" id="WP_166195103.1">
    <property type="nucleotide sequence ID" value="NZ_JAAOIV010000004.1"/>
</dbReference>
<feature type="transmembrane region" description="Helical" evidence="1">
    <location>
        <begin position="76"/>
        <end position="98"/>
    </location>
</feature>
<evidence type="ECO:0000313" key="2">
    <source>
        <dbReference type="EMBL" id="NHN55484.1"/>
    </source>
</evidence>
<proteinExistence type="predicted"/>
<feature type="transmembrane region" description="Helical" evidence="1">
    <location>
        <begin position="50"/>
        <end position="69"/>
    </location>
</feature>
<evidence type="ECO:0008006" key="4">
    <source>
        <dbReference type="Google" id="ProtNLM"/>
    </source>
</evidence>
<keyword evidence="1" id="KW-0812">Transmembrane</keyword>
<feature type="transmembrane region" description="Helical" evidence="1">
    <location>
        <begin position="135"/>
        <end position="155"/>
    </location>
</feature>
<comment type="caution">
    <text evidence="2">The sequence shown here is derived from an EMBL/GenBank/DDBJ whole genome shotgun (WGS) entry which is preliminary data.</text>
</comment>
<keyword evidence="1" id="KW-1133">Transmembrane helix</keyword>
<keyword evidence="3" id="KW-1185">Reference proteome</keyword>
<organism evidence="2 3">
    <name type="scientific">Metallococcus carri</name>
    <dbReference type="NCBI Taxonomy" id="1656884"/>
    <lineage>
        <taxon>Bacteria</taxon>
        <taxon>Bacillati</taxon>
        <taxon>Actinomycetota</taxon>
        <taxon>Actinomycetes</taxon>
        <taxon>Micrococcales</taxon>
        <taxon>Dermacoccaceae</taxon>
        <taxon>Metallococcus</taxon>
    </lineage>
</organism>
<dbReference type="AlphaFoldDB" id="A0A967AYP1"/>
<accession>A0A967AYP1</accession>
<name>A0A967AYP1_9MICO</name>
<sequence>MRAWVLLAGFVLAAGWAVWAQRRMQRRVLAFLVRRTFGQPPGKGARLTHLVQGGAAVAAVAVLALAGWAEQVERWFWLRIPLALLVLLVYVPFAATLARIHLARVRRGSTPQARLQQMGATPGMAEAIARAGRPWAVVGSVVMIVAVLILAWHHLR</sequence>
<dbReference type="EMBL" id="JAAOIV010000004">
    <property type="protein sequence ID" value="NHN55484.1"/>
    <property type="molecule type" value="Genomic_DNA"/>
</dbReference>
<evidence type="ECO:0000313" key="3">
    <source>
        <dbReference type="Proteomes" id="UP000744769"/>
    </source>
</evidence>
<protein>
    <recommendedName>
        <fullName evidence="4">DUF2269 family protein</fullName>
    </recommendedName>
</protein>